<dbReference type="Gene3D" id="3.30.40.10">
    <property type="entry name" value="Zinc/RING finger domain, C3HC4 (zinc finger)"/>
    <property type="match status" value="1"/>
</dbReference>
<dbReference type="Proteomes" id="UP001140949">
    <property type="component" value="Unassembled WGS sequence"/>
</dbReference>
<dbReference type="GO" id="GO:0006513">
    <property type="term" value="P:protein monoubiquitination"/>
    <property type="evidence" value="ECO:0007669"/>
    <property type="project" value="TreeGrafter"/>
</dbReference>
<evidence type="ECO:0000256" key="14">
    <source>
        <dbReference type="ARBA" id="ARBA00045862"/>
    </source>
</evidence>
<dbReference type="GO" id="GO:0005778">
    <property type="term" value="C:peroxisomal membrane"/>
    <property type="evidence" value="ECO:0007669"/>
    <property type="project" value="UniProtKB-SubCell"/>
</dbReference>
<proteinExistence type="inferred from homology"/>
<keyword evidence="13 15" id="KW-0576">Peroxisome</keyword>
<comment type="caution">
    <text evidence="17">The sequence shown here is derived from an EMBL/GenBank/DDBJ whole genome shotgun (WGS) entry which is preliminary data.</text>
</comment>
<keyword evidence="10" id="KW-0653">Protein transport</keyword>
<keyword evidence="5" id="KW-0812">Transmembrane</keyword>
<comment type="subcellular location">
    <subcellularLocation>
        <location evidence="1">Peroxisome membrane</location>
        <topology evidence="1">Multi-pass membrane protein</topology>
    </subcellularLocation>
</comment>
<keyword evidence="18" id="KW-1185">Reference proteome</keyword>
<keyword evidence="7" id="KW-0863">Zinc-finger</keyword>
<dbReference type="GO" id="GO:1990429">
    <property type="term" value="C:peroxisomal importomer complex"/>
    <property type="evidence" value="ECO:0007669"/>
    <property type="project" value="TreeGrafter"/>
</dbReference>
<evidence type="ECO:0000256" key="10">
    <source>
        <dbReference type="ARBA" id="ARBA00022927"/>
    </source>
</evidence>
<gene>
    <name evidence="17" type="ORF">M6B38_157545</name>
</gene>
<dbReference type="GO" id="GO:0008270">
    <property type="term" value="F:zinc ion binding"/>
    <property type="evidence" value="ECO:0007669"/>
    <property type="project" value="UniProtKB-KW"/>
</dbReference>
<keyword evidence="11" id="KW-1133">Transmembrane helix</keyword>
<evidence type="ECO:0000256" key="4">
    <source>
        <dbReference type="ARBA" id="ARBA00022448"/>
    </source>
</evidence>
<dbReference type="SUPFAM" id="SSF57850">
    <property type="entry name" value="RING/U-box"/>
    <property type="match status" value="1"/>
</dbReference>
<keyword evidence="6" id="KW-0479">Metal-binding</keyword>
<organism evidence="17 18">
    <name type="scientific">Iris pallida</name>
    <name type="common">Sweet iris</name>
    <dbReference type="NCBI Taxonomy" id="29817"/>
    <lineage>
        <taxon>Eukaryota</taxon>
        <taxon>Viridiplantae</taxon>
        <taxon>Streptophyta</taxon>
        <taxon>Embryophyta</taxon>
        <taxon>Tracheophyta</taxon>
        <taxon>Spermatophyta</taxon>
        <taxon>Magnoliopsida</taxon>
        <taxon>Liliopsida</taxon>
        <taxon>Asparagales</taxon>
        <taxon>Iridaceae</taxon>
        <taxon>Iridoideae</taxon>
        <taxon>Irideae</taxon>
        <taxon>Iris</taxon>
    </lineage>
</organism>
<protein>
    <recommendedName>
        <fullName evidence="15">Peroxisome biogenesis protein 12</fullName>
    </recommendedName>
    <alternativeName>
        <fullName evidence="15">Peroxin-12</fullName>
    </alternativeName>
</protein>
<keyword evidence="9" id="KW-0862">Zinc</keyword>
<evidence type="ECO:0000256" key="8">
    <source>
        <dbReference type="ARBA" id="ARBA00022786"/>
    </source>
</evidence>
<comment type="similarity">
    <text evidence="3 15">Belongs to the pex2/pex10/pex12 family.</text>
</comment>
<dbReference type="InterPro" id="IPR006845">
    <property type="entry name" value="Pex_N"/>
</dbReference>
<comment type="pathway">
    <text evidence="2">Protein modification; protein ubiquitination.</text>
</comment>
<evidence type="ECO:0000256" key="5">
    <source>
        <dbReference type="ARBA" id="ARBA00022692"/>
    </source>
</evidence>
<evidence type="ECO:0000256" key="15">
    <source>
        <dbReference type="PIRNR" id="PIRNR038074"/>
    </source>
</evidence>
<dbReference type="GO" id="GO:0016558">
    <property type="term" value="P:protein import into peroxisome matrix"/>
    <property type="evidence" value="ECO:0007669"/>
    <property type="project" value="UniProtKB-UniRule"/>
</dbReference>
<evidence type="ECO:0000256" key="3">
    <source>
        <dbReference type="ARBA" id="ARBA00008704"/>
    </source>
</evidence>
<dbReference type="EMBL" id="JANAVB010032618">
    <property type="protein sequence ID" value="KAJ6810056.1"/>
    <property type="molecule type" value="Genomic_DNA"/>
</dbReference>
<dbReference type="InterPro" id="IPR017375">
    <property type="entry name" value="PEX12"/>
</dbReference>
<dbReference type="PANTHER" id="PTHR12888">
    <property type="entry name" value="PEROXISOME ASSEMBLY PROTEIN 12 PEROXIN-12"/>
    <property type="match status" value="1"/>
</dbReference>
<evidence type="ECO:0000256" key="2">
    <source>
        <dbReference type="ARBA" id="ARBA00004906"/>
    </source>
</evidence>
<evidence type="ECO:0000256" key="7">
    <source>
        <dbReference type="ARBA" id="ARBA00022771"/>
    </source>
</evidence>
<dbReference type="PANTHER" id="PTHR12888:SF0">
    <property type="entry name" value="PEROXISOME ASSEMBLY PROTEIN 12"/>
    <property type="match status" value="1"/>
</dbReference>
<feature type="domain" description="Pex N-terminal" evidence="16">
    <location>
        <begin position="21"/>
        <end position="304"/>
    </location>
</feature>
<evidence type="ECO:0000256" key="6">
    <source>
        <dbReference type="ARBA" id="ARBA00022723"/>
    </source>
</evidence>
<evidence type="ECO:0000256" key="12">
    <source>
        <dbReference type="ARBA" id="ARBA00023136"/>
    </source>
</evidence>
<dbReference type="CDD" id="cd16451">
    <property type="entry name" value="mRING_PEX12"/>
    <property type="match status" value="1"/>
</dbReference>
<evidence type="ECO:0000313" key="18">
    <source>
        <dbReference type="Proteomes" id="UP001140949"/>
    </source>
</evidence>
<keyword evidence="12 15" id="KW-0472">Membrane</keyword>
<dbReference type="GO" id="GO:0004842">
    <property type="term" value="F:ubiquitin-protein transferase activity"/>
    <property type="evidence" value="ECO:0007669"/>
    <property type="project" value="TreeGrafter"/>
</dbReference>
<reference evidence="17" key="2">
    <citation type="submission" date="2023-04" db="EMBL/GenBank/DDBJ databases">
        <authorList>
            <person name="Bruccoleri R.E."/>
            <person name="Oakeley E.J."/>
            <person name="Faust A.-M."/>
            <person name="Dessus-Babus S."/>
            <person name="Altorfer M."/>
            <person name="Burckhardt D."/>
            <person name="Oertli M."/>
            <person name="Naumann U."/>
            <person name="Petersen F."/>
            <person name="Wong J."/>
        </authorList>
    </citation>
    <scope>NUCLEOTIDE SEQUENCE</scope>
    <source>
        <strain evidence="17">GSM-AAB239-AS_SAM_17_03QT</strain>
        <tissue evidence="17">Leaf</tissue>
    </source>
</reference>
<evidence type="ECO:0000256" key="13">
    <source>
        <dbReference type="ARBA" id="ARBA00023140"/>
    </source>
</evidence>
<accession>A0AAX6F158</accession>
<dbReference type="FunFam" id="3.30.40.10:FF:000357">
    <property type="entry name" value="Peroxisome biogenesis protein 12"/>
    <property type="match status" value="1"/>
</dbReference>
<comment type="function">
    <text evidence="14">Component of a retrotranslocation channel required for peroxisome organization by mediating export of the PEX5 receptor from peroxisomes to the cytosol, thereby promoting PEX5 recycling. The retrotranslocation channel is composed of PEX2, PEX10 and PEX12; each subunit contributing transmembrane segments that coassemble into an open channel that specifically allows the passage of PEX5 through the peroxisomal membrane. PEX12 also regulates PEX5 recycling by activating the E3 ubiquitin-protein ligase activity of PEX10. When PEX5 recycling is compromised, PEX12 stimulates PEX10-mediated polyubiquitination of PEX5, leading to its subsequent degradation.</text>
</comment>
<dbReference type="AlphaFoldDB" id="A0AAX6F158"/>
<evidence type="ECO:0000259" key="16">
    <source>
        <dbReference type="Pfam" id="PF04757"/>
    </source>
</evidence>
<dbReference type="PIRSF" id="PIRSF038074">
    <property type="entry name" value="Peroxisome_assembly_p12"/>
    <property type="match status" value="1"/>
</dbReference>
<dbReference type="Pfam" id="PF04757">
    <property type="entry name" value="Pex2_Pex12"/>
    <property type="match status" value="1"/>
</dbReference>
<keyword evidence="4" id="KW-0813">Transport</keyword>
<evidence type="ECO:0000256" key="1">
    <source>
        <dbReference type="ARBA" id="ARBA00004585"/>
    </source>
</evidence>
<evidence type="ECO:0000256" key="11">
    <source>
        <dbReference type="ARBA" id="ARBA00022989"/>
    </source>
</evidence>
<evidence type="ECO:0000313" key="17">
    <source>
        <dbReference type="EMBL" id="KAJ6810056.1"/>
    </source>
</evidence>
<name>A0AAX6F158_IRIPA</name>
<evidence type="ECO:0000256" key="9">
    <source>
        <dbReference type="ARBA" id="ARBA00022833"/>
    </source>
</evidence>
<sequence>MLFQVGGQGTRPTFFEMAAAQQLPASLRAALTYSFGVLALRRPFLHKVLDYDDEFFALLMMVLETHSLRTTDASFSESLYGLRRRAVELRANNTFSNLEPNERLSHSGLQKHQKVLSVAFLVIVPYFKSKLNSIYNREREGRLQASIWGNGDAGLDESGYFLDQGVTSLAPLEAVSLEGSSMTSIRKKIVAIIGACYPWIHATNEGLSFAYQLLYLLDATGFYTPGLHILGVHVCRATGQELMDSSSRISRIRNNERERLRGPPWLKAVQTVLLSCVYTALDYAQTGLIAAVFFFKMMEWWYQSAEERMSAPTVYPPPPPPPPPKVAQDGIPLLPDRTLCPLCSQKRANPSVVAVSGFVFCYACIFKYVSQYKRCPVTLMPASAEQIRRLFHDL</sequence>
<dbReference type="InterPro" id="IPR013083">
    <property type="entry name" value="Znf_RING/FYVE/PHD"/>
</dbReference>
<reference evidence="17" key="1">
    <citation type="journal article" date="2023" name="GigaByte">
        <title>Genome assembly of the bearded iris, Iris pallida Lam.</title>
        <authorList>
            <person name="Bruccoleri R.E."/>
            <person name="Oakeley E.J."/>
            <person name="Faust A.M.E."/>
            <person name="Altorfer M."/>
            <person name="Dessus-Babus S."/>
            <person name="Burckhardt D."/>
            <person name="Oertli M."/>
            <person name="Naumann U."/>
            <person name="Petersen F."/>
            <person name="Wong J."/>
        </authorList>
    </citation>
    <scope>NUCLEOTIDE SEQUENCE</scope>
    <source>
        <strain evidence="17">GSM-AAB239-AS_SAM_17_03QT</strain>
    </source>
</reference>
<keyword evidence="8" id="KW-0833">Ubl conjugation pathway</keyword>